<gene>
    <name evidence="4" type="ORF">O0S10_03500</name>
</gene>
<dbReference type="SUPFAM" id="SSF52540">
    <property type="entry name" value="P-loop containing nucleoside triphosphate hydrolases"/>
    <property type="match status" value="1"/>
</dbReference>
<comment type="caution">
    <text evidence="4">The sequence shown here is derived from an EMBL/GenBank/DDBJ whole genome shotgun (WGS) entry which is preliminary data.</text>
</comment>
<dbReference type="InterPro" id="IPR027417">
    <property type="entry name" value="P-loop_NTPase"/>
</dbReference>
<proteinExistence type="predicted"/>
<dbReference type="Pfam" id="PF03266">
    <property type="entry name" value="NTPase_1"/>
    <property type="match status" value="1"/>
</dbReference>
<dbReference type="InterPro" id="IPR004948">
    <property type="entry name" value="Nuc-triphosphatase_THEP1"/>
</dbReference>
<evidence type="ECO:0000313" key="5">
    <source>
        <dbReference type="Proteomes" id="UP001141422"/>
    </source>
</evidence>
<protein>
    <submittedName>
        <fullName evidence="4">Uncharacterized protein</fullName>
    </submittedName>
</protein>
<sequence>MTGDVQVGKSTIISRVVAELGVPVSGFRTVAVAGEDGESDIFLIPAAGTRDDCTPASLLARRTPGKLPEVHAGVFVSRGVPLLTECPGPLIVMDELGWMEGSSFLFQEAVFSVLDGTVPVLGVVRDRRLPFLDAVRGHPEVEVLVVTRESREEMQGFVLRVMRERLGA</sequence>
<evidence type="ECO:0000256" key="2">
    <source>
        <dbReference type="ARBA" id="ARBA00022801"/>
    </source>
</evidence>
<dbReference type="Proteomes" id="UP001141422">
    <property type="component" value="Unassembled WGS sequence"/>
</dbReference>
<accession>A0ABT4IGR1</accession>
<dbReference type="PANTHER" id="PTHR43146">
    <property type="entry name" value="CANCER-RELATED NUCLEOSIDE-TRIPHOSPHATASE"/>
    <property type="match status" value="1"/>
</dbReference>
<evidence type="ECO:0000256" key="3">
    <source>
        <dbReference type="ARBA" id="ARBA00022840"/>
    </source>
</evidence>
<name>A0ABT4IGR1_9EURY</name>
<evidence type="ECO:0000313" key="4">
    <source>
        <dbReference type="EMBL" id="MCZ0860298.1"/>
    </source>
</evidence>
<evidence type="ECO:0000256" key="1">
    <source>
        <dbReference type="ARBA" id="ARBA00022741"/>
    </source>
</evidence>
<dbReference type="EMBL" id="JAPTGB010000006">
    <property type="protein sequence ID" value="MCZ0860298.1"/>
    <property type="molecule type" value="Genomic_DNA"/>
</dbReference>
<dbReference type="RefSeq" id="WP_268924518.1">
    <property type="nucleotide sequence ID" value="NZ_JAPTGB010000006.1"/>
</dbReference>
<keyword evidence="1" id="KW-0547">Nucleotide-binding</keyword>
<keyword evidence="3" id="KW-0067">ATP-binding</keyword>
<keyword evidence="5" id="KW-1185">Reference proteome</keyword>
<reference evidence="4" key="1">
    <citation type="submission" date="2022-12" db="EMBL/GenBank/DDBJ databases">
        <title>Isolation and characterisation of novel Methanocorpusculum spp. from native Australian herbivores indicates the genus is ancestrally host-associated.</title>
        <authorList>
            <person name="Volmer J.G."/>
            <person name="Soo R.M."/>
            <person name="Evans P.N."/>
            <person name="Hoedt E.C."/>
            <person name="Astorga Alsina A.L."/>
            <person name="Woodcroft B.J."/>
            <person name="Tyson G.W."/>
            <person name="Hugenholtz P."/>
            <person name="Morrison M."/>
        </authorList>
    </citation>
    <scope>NUCLEOTIDE SEQUENCE</scope>
    <source>
        <strain evidence="4">MG</strain>
    </source>
</reference>
<organism evidence="4 5">
    <name type="scientific">Methanocorpusculum petauri</name>
    <dbReference type="NCBI Taxonomy" id="3002863"/>
    <lineage>
        <taxon>Archaea</taxon>
        <taxon>Methanobacteriati</taxon>
        <taxon>Methanobacteriota</taxon>
        <taxon>Stenosarchaea group</taxon>
        <taxon>Methanomicrobia</taxon>
        <taxon>Methanomicrobiales</taxon>
        <taxon>Methanocorpusculaceae</taxon>
        <taxon>Methanocorpusculum</taxon>
    </lineage>
</organism>
<dbReference type="PANTHER" id="PTHR43146:SF1">
    <property type="entry name" value="CANCER-RELATED NUCLEOSIDE-TRIPHOSPHATASE"/>
    <property type="match status" value="1"/>
</dbReference>
<keyword evidence="2" id="KW-0378">Hydrolase</keyword>
<dbReference type="Gene3D" id="3.40.50.300">
    <property type="entry name" value="P-loop containing nucleotide triphosphate hydrolases"/>
    <property type="match status" value="1"/>
</dbReference>